<dbReference type="InterPro" id="IPR006528">
    <property type="entry name" value="Phage_head_morphogenesis_dom"/>
</dbReference>
<gene>
    <name evidence="2" type="ORF">F1B92_01940</name>
</gene>
<feature type="domain" description="Phage head morphogenesis" evidence="1">
    <location>
        <begin position="51"/>
        <end position="178"/>
    </location>
</feature>
<proteinExistence type="predicted"/>
<evidence type="ECO:0000313" key="2">
    <source>
        <dbReference type="EMBL" id="MSN95965.1"/>
    </source>
</evidence>
<dbReference type="Pfam" id="PF04233">
    <property type="entry name" value="Phage_Mu_F"/>
    <property type="match status" value="1"/>
</dbReference>
<dbReference type="NCBIfam" id="TIGR01641">
    <property type="entry name" value="phageSPP1_gp7"/>
    <property type="match status" value="1"/>
</dbReference>
<evidence type="ECO:0000313" key="3">
    <source>
        <dbReference type="Proteomes" id="UP000476338"/>
    </source>
</evidence>
<dbReference type="RefSeq" id="WP_154570224.1">
    <property type="nucleotide sequence ID" value="NZ_VWSJ01000004.1"/>
</dbReference>
<keyword evidence="3" id="KW-1185">Reference proteome</keyword>
<dbReference type="EMBL" id="VWSJ01000004">
    <property type="protein sequence ID" value="MSN95965.1"/>
    <property type="molecule type" value="Genomic_DNA"/>
</dbReference>
<sequence>MISFFEEPSEVVEYLSRKNPEIHFNYDEVMHDTHKRVFTVAKITKMDLLTDIKTSLEDAYRHGKNFKDWKQDIKPLLKKKGWYGKTTVIDPKTKEARDIFVGSRRLKTIFDTNMRTSYAKARYDSQMNSLGGYFRYVAVLDKKTRPEHKNMHGVTLPKTDKFWDRNYPPNGWGCRCKVQVLDDLELKEYDIKPLQNSKGLINIADRDFAYNPGKFDKIDEILKEKKGKFLNAFESKILKDKISNFEHEKNIYVWQKGLNEMTDTLASGDIIKEKAYQIAQIGELKEGIIKALSNLNIKPKAKSISIYQNTINHILRDTKPGQKEPTINEIKQIVRVIDTAKHCYYDKENKNIIYFYPSLADKAMVNSLIVKTDYIIKKFKTDNFVITINKIKKVDFESMIKDKSRYIRLR</sequence>
<reference evidence="2 3" key="1">
    <citation type="submission" date="2019-09" db="EMBL/GenBank/DDBJ databases">
        <authorList>
            <person name="Silva M."/>
            <person name="Pereira G."/>
            <person name="Lopes-Da-Costa L."/>
            <person name="Silva E."/>
        </authorList>
    </citation>
    <scope>NUCLEOTIDE SEQUENCE [LARGE SCALE GENOMIC DNA]</scope>
    <source>
        <strain evidence="2 3">FMV-PI01</strain>
    </source>
</reference>
<reference evidence="2 3" key="2">
    <citation type="submission" date="2020-03" db="EMBL/GenBank/DDBJ databases">
        <title>Campylobacter portucalensis sp. nov., a new species of Campylobacter isolated from the reproductive tract of bulls.</title>
        <authorList>
            <person name="Silva M.F."/>
            <person name="Pereira G."/>
            <person name="Carneiro C."/>
            <person name="Hemphill A."/>
            <person name="Mateus L."/>
            <person name="Lopes-Da-Costa L."/>
            <person name="Silva E."/>
        </authorList>
    </citation>
    <scope>NUCLEOTIDE SEQUENCE [LARGE SCALE GENOMIC DNA]</scope>
    <source>
        <strain evidence="2 3">FMV-PI01</strain>
    </source>
</reference>
<dbReference type="AlphaFoldDB" id="A0A6L5WIY2"/>
<dbReference type="Proteomes" id="UP000476338">
    <property type="component" value="Unassembled WGS sequence"/>
</dbReference>
<evidence type="ECO:0000259" key="1">
    <source>
        <dbReference type="Pfam" id="PF04233"/>
    </source>
</evidence>
<organism evidence="2 3">
    <name type="scientific">Campylobacter portucalensis</name>
    <dbReference type="NCBI Taxonomy" id="2608384"/>
    <lineage>
        <taxon>Bacteria</taxon>
        <taxon>Pseudomonadati</taxon>
        <taxon>Campylobacterota</taxon>
        <taxon>Epsilonproteobacteria</taxon>
        <taxon>Campylobacterales</taxon>
        <taxon>Campylobacteraceae</taxon>
        <taxon>Campylobacter</taxon>
    </lineage>
</organism>
<comment type="caution">
    <text evidence="2">The sequence shown here is derived from an EMBL/GenBank/DDBJ whole genome shotgun (WGS) entry which is preliminary data.</text>
</comment>
<protein>
    <submittedName>
        <fullName evidence="2">Phage head morphogenesis protein</fullName>
    </submittedName>
</protein>
<accession>A0A6L5WIY2</accession>
<name>A0A6L5WIY2_9BACT</name>